<dbReference type="PANTHER" id="PTHR10422">
    <property type="entry name" value="CYTOCHROME C OXIDASE SUBUNIT 1"/>
    <property type="match status" value="1"/>
</dbReference>
<comment type="caution">
    <text evidence="3">The sequence shown here is derived from an EMBL/GenBank/DDBJ whole genome shotgun (WGS) entry which is preliminary data.</text>
</comment>
<dbReference type="InterPro" id="IPR023616">
    <property type="entry name" value="Cyt_c_oxase-like_su1_dom"/>
</dbReference>
<dbReference type="Gene3D" id="1.20.210.10">
    <property type="entry name" value="Cytochrome c oxidase-like, subunit I domain"/>
    <property type="match status" value="1"/>
</dbReference>
<gene>
    <name evidence="3" type="ORF">ENP47_09065</name>
</gene>
<reference evidence="3" key="1">
    <citation type="journal article" date="2020" name="mSystems">
        <title>Genome- and Community-Level Interaction Insights into Carbon Utilization and Element Cycling Functions of Hydrothermarchaeota in Hydrothermal Sediment.</title>
        <authorList>
            <person name="Zhou Z."/>
            <person name="Liu Y."/>
            <person name="Xu W."/>
            <person name="Pan J."/>
            <person name="Luo Z.H."/>
            <person name="Li M."/>
        </authorList>
    </citation>
    <scope>NUCLEOTIDE SEQUENCE [LARGE SCALE GENOMIC DNA]</scope>
    <source>
        <strain evidence="3">SpSt-222</strain>
    </source>
</reference>
<sequence>MRYTWKWEWTFVSSALFWFAIGGLAGLLLPLLRAFSADSTLLRVYAGSVTTHGVLMVFGGLFQLMVGLCLLHGRVMGGRIDEWSTRLPALLWLSTNVGLAFMAVSVFGGFAPSYVLVYPLPLVGADVALWPRWALLIALVGIALVLLAVLYLYPAAIARSLFGRLLPTRTQLRGLIPDPGSLGMSIYALVMPILGLPVFLFAAAVFLVALGLLRPETIPIATSARSFNVAFWLFAHNLMEAMGIMTLGAIYAIVPRYTRSGQLYSPRAAVVAMILYTMAAIPAFGHHLYTWVTGNPEALQNVSRSTSWATGFIAATLTAFNVGLTVWRNGLRAHPAPLLILGGLLLYLIDGFVALELSTPAWNLRLHGTLYATAHTMTILTAVLLVFLGVTYHYYPALREYQLDLRLGYLHGGLSFVAALAMFFSLLAGGVAGLPRRAYPWLPGENAFAVPLLLFGLLFALAQGLFAWNLWRTERARATVLVPAPAAD</sequence>
<dbReference type="AlphaFoldDB" id="A0A7C1G3G9"/>
<accession>A0A7C1G3G9</accession>
<name>A0A7C1G3G9_THERO</name>
<keyword evidence="1" id="KW-0679">Respiratory chain</keyword>
<dbReference type="GO" id="GO:0009060">
    <property type="term" value="P:aerobic respiration"/>
    <property type="evidence" value="ECO:0007669"/>
    <property type="project" value="InterPro"/>
</dbReference>
<feature type="domain" description="Cytochrome oxidase subunit I profile" evidence="2">
    <location>
        <begin position="11"/>
        <end position="449"/>
    </location>
</feature>
<dbReference type="PRINTS" id="PR01165">
    <property type="entry name" value="CYCOXIDASEI"/>
</dbReference>
<protein>
    <submittedName>
        <fullName evidence="3">Cbb3-type cytochrome c oxidase subunit I</fullName>
    </submittedName>
</protein>
<dbReference type="GO" id="GO:0015990">
    <property type="term" value="P:electron transport coupled proton transport"/>
    <property type="evidence" value="ECO:0007669"/>
    <property type="project" value="TreeGrafter"/>
</dbReference>
<evidence type="ECO:0000259" key="2">
    <source>
        <dbReference type="PROSITE" id="PS50855"/>
    </source>
</evidence>
<proteinExistence type="predicted"/>
<dbReference type="InterPro" id="IPR000883">
    <property type="entry name" value="Cyt_C_Oxase_1"/>
</dbReference>
<dbReference type="EMBL" id="DSJL01000011">
    <property type="protein sequence ID" value="HEF65732.1"/>
    <property type="molecule type" value="Genomic_DNA"/>
</dbReference>
<dbReference type="InterPro" id="IPR036927">
    <property type="entry name" value="Cyt_c_oxase-like_su1_sf"/>
</dbReference>
<dbReference type="GO" id="GO:0020037">
    <property type="term" value="F:heme binding"/>
    <property type="evidence" value="ECO:0007669"/>
    <property type="project" value="InterPro"/>
</dbReference>
<dbReference type="PROSITE" id="PS50855">
    <property type="entry name" value="COX1"/>
    <property type="match status" value="1"/>
</dbReference>
<dbReference type="PANTHER" id="PTHR10422:SF29">
    <property type="entry name" value="CYTOCHROME C OXIDASE SUBUNIT 1 HOMOLOG, BACTEROID"/>
    <property type="match status" value="1"/>
</dbReference>
<keyword evidence="1" id="KW-0249">Electron transport</keyword>
<evidence type="ECO:0000313" key="3">
    <source>
        <dbReference type="EMBL" id="HEF65732.1"/>
    </source>
</evidence>
<organism evidence="3">
    <name type="scientific">Thermomicrobium roseum</name>
    <dbReference type="NCBI Taxonomy" id="500"/>
    <lineage>
        <taxon>Bacteria</taxon>
        <taxon>Pseudomonadati</taxon>
        <taxon>Thermomicrobiota</taxon>
        <taxon>Thermomicrobia</taxon>
        <taxon>Thermomicrobiales</taxon>
        <taxon>Thermomicrobiaceae</taxon>
        <taxon>Thermomicrobium</taxon>
    </lineage>
</organism>
<dbReference type="GO" id="GO:0022904">
    <property type="term" value="P:respiratory electron transport chain"/>
    <property type="evidence" value="ECO:0007669"/>
    <property type="project" value="TreeGrafter"/>
</dbReference>
<evidence type="ECO:0000256" key="1">
    <source>
        <dbReference type="ARBA" id="ARBA00022660"/>
    </source>
</evidence>
<keyword evidence="1" id="KW-0813">Transport</keyword>
<dbReference type="Pfam" id="PF00115">
    <property type="entry name" value="COX1"/>
    <property type="match status" value="1"/>
</dbReference>
<dbReference type="GO" id="GO:0004129">
    <property type="term" value="F:cytochrome-c oxidase activity"/>
    <property type="evidence" value="ECO:0007669"/>
    <property type="project" value="InterPro"/>
</dbReference>
<dbReference type="GO" id="GO:0016020">
    <property type="term" value="C:membrane"/>
    <property type="evidence" value="ECO:0007669"/>
    <property type="project" value="InterPro"/>
</dbReference>
<dbReference type="SUPFAM" id="SSF81442">
    <property type="entry name" value="Cytochrome c oxidase subunit I-like"/>
    <property type="match status" value="1"/>
</dbReference>